<comment type="caution">
    <text evidence="3">The sequence shown here is derived from an EMBL/GenBank/DDBJ whole genome shotgun (WGS) entry which is preliminary data.</text>
</comment>
<keyword evidence="2" id="KW-1133">Transmembrane helix</keyword>
<organism evidence="3 4">
    <name type="scientific">Kushneria sinocarnis</name>
    <dbReference type="NCBI Taxonomy" id="595502"/>
    <lineage>
        <taxon>Bacteria</taxon>
        <taxon>Pseudomonadati</taxon>
        <taxon>Pseudomonadota</taxon>
        <taxon>Gammaproteobacteria</taxon>
        <taxon>Oceanospirillales</taxon>
        <taxon>Halomonadaceae</taxon>
        <taxon>Kushneria</taxon>
    </lineage>
</organism>
<reference evidence="3 4" key="1">
    <citation type="submission" date="2018-10" db="EMBL/GenBank/DDBJ databases">
        <title>Genomic Encyclopedia of Type Strains, Phase IV (KMG-IV): sequencing the most valuable type-strain genomes for metagenomic binning, comparative biology and taxonomic classification.</title>
        <authorList>
            <person name="Goeker M."/>
        </authorList>
    </citation>
    <scope>NUCLEOTIDE SEQUENCE [LARGE SCALE GENOMIC DNA]</scope>
    <source>
        <strain evidence="3 4">DSM 23229</strain>
    </source>
</reference>
<feature type="compositionally biased region" description="Basic and acidic residues" evidence="1">
    <location>
        <begin position="39"/>
        <end position="48"/>
    </location>
</feature>
<proteinExistence type="predicted"/>
<keyword evidence="2" id="KW-0472">Membrane</keyword>
<gene>
    <name evidence="3" type="ORF">C7446_1381</name>
</gene>
<dbReference type="Proteomes" id="UP000281975">
    <property type="component" value="Unassembled WGS sequence"/>
</dbReference>
<keyword evidence="4" id="KW-1185">Reference proteome</keyword>
<evidence type="ECO:0000313" key="4">
    <source>
        <dbReference type="Proteomes" id="UP000281975"/>
    </source>
</evidence>
<dbReference type="RefSeq" id="WP_147408736.1">
    <property type="nucleotide sequence ID" value="NZ_RBIN01000004.1"/>
</dbReference>
<evidence type="ECO:0000313" key="3">
    <source>
        <dbReference type="EMBL" id="RKR04181.1"/>
    </source>
</evidence>
<keyword evidence="2" id="KW-0812">Transmembrane</keyword>
<feature type="region of interest" description="Disordered" evidence="1">
    <location>
        <begin position="1"/>
        <end position="48"/>
    </location>
</feature>
<evidence type="ECO:0000256" key="2">
    <source>
        <dbReference type="SAM" id="Phobius"/>
    </source>
</evidence>
<feature type="transmembrane region" description="Helical" evidence="2">
    <location>
        <begin position="52"/>
        <end position="73"/>
    </location>
</feature>
<feature type="region of interest" description="Disordered" evidence="1">
    <location>
        <begin position="75"/>
        <end position="107"/>
    </location>
</feature>
<name>A0A420WWR1_9GAMM</name>
<protein>
    <submittedName>
        <fullName evidence="3">Uncharacterized protein</fullName>
    </submittedName>
</protein>
<dbReference type="AlphaFoldDB" id="A0A420WWR1"/>
<dbReference type="EMBL" id="RBIN01000004">
    <property type="protein sequence ID" value="RKR04181.1"/>
    <property type="molecule type" value="Genomic_DNA"/>
</dbReference>
<accession>A0A420WWR1</accession>
<evidence type="ECO:0000256" key="1">
    <source>
        <dbReference type="SAM" id="MobiDB-lite"/>
    </source>
</evidence>
<sequence>MADGAAANATRPEPAPQPDFGKGIARPASVNIRQLSDTESTHREDRADPMKVLLKALTPLVLLLSAALIYKFWAGSRSDPDNPDAEGDRLIRHYDKQRQQDRQQQER</sequence>
<feature type="compositionally biased region" description="Basic and acidic residues" evidence="1">
    <location>
        <begin position="86"/>
        <end position="107"/>
    </location>
</feature>